<evidence type="ECO:0000256" key="1">
    <source>
        <dbReference type="SAM" id="MobiDB-lite"/>
    </source>
</evidence>
<dbReference type="Proteomes" id="UP000467636">
    <property type="component" value="Chromosome"/>
</dbReference>
<evidence type="ECO:0000313" key="5">
    <source>
        <dbReference type="Proteomes" id="UP000467636"/>
    </source>
</evidence>
<evidence type="ECO:0000259" key="2">
    <source>
        <dbReference type="PROSITE" id="PS50927"/>
    </source>
</evidence>
<dbReference type="Pfam" id="PF01476">
    <property type="entry name" value="LysM"/>
    <property type="match status" value="1"/>
</dbReference>
<name>A0AAD1MGR7_9MYCO</name>
<dbReference type="InterPro" id="IPR001480">
    <property type="entry name" value="Bulb-type_lectin_dom"/>
</dbReference>
<dbReference type="EMBL" id="AP022564">
    <property type="protein sequence ID" value="BBX22783.1"/>
    <property type="molecule type" value="Genomic_DNA"/>
</dbReference>
<feature type="domain" description="LysM" evidence="3">
    <location>
        <begin position="214"/>
        <end position="261"/>
    </location>
</feature>
<feature type="compositionally biased region" description="Low complexity" evidence="1">
    <location>
        <begin position="199"/>
        <end position="213"/>
    </location>
</feature>
<dbReference type="PROSITE" id="PS50927">
    <property type="entry name" value="BULB_LECTIN"/>
    <property type="match status" value="1"/>
</dbReference>
<organism evidence="4 5">
    <name type="scientific">Mycolicibacter terrae</name>
    <dbReference type="NCBI Taxonomy" id="1788"/>
    <lineage>
        <taxon>Bacteria</taxon>
        <taxon>Bacillati</taxon>
        <taxon>Actinomycetota</taxon>
        <taxon>Actinomycetes</taxon>
        <taxon>Mycobacteriales</taxon>
        <taxon>Mycobacteriaceae</taxon>
        <taxon>Mycolicibacter</taxon>
    </lineage>
</organism>
<proteinExistence type="predicted"/>
<dbReference type="InterPro" id="IPR052196">
    <property type="entry name" value="Bact_Kbp"/>
</dbReference>
<dbReference type="CDD" id="cd00028">
    <property type="entry name" value="B_lectin"/>
    <property type="match status" value="1"/>
</dbReference>
<keyword evidence="5" id="KW-1185">Reference proteome</keyword>
<evidence type="ECO:0000313" key="4">
    <source>
        <dbReference type="EMBL" id="BBX22783.1"/>
    </source>
</evidence>
<dbReference type="PANTHER" id="PTHR34700:SF4">
    <property type="entry name" value="PHAGE-LIKE ELEMENT PBSX PROTEIN XKDP"/>
    <property type="match status" value="1"/>
</dbReference>
<feature type="domain" description="Bulb-type lectin" evidence="2">
    <location>
        <begin position="77"/>
        <end position="184"/>
    </location>
</feature>
<gene>
    <name evidence="4" type="ORF">MTER_21940</name>
</gene>
<dbReference type="PANTHER" id="PTHR34700">
    <property type="entry name" value="POTASSIUM BINDING PROTEIN KBP"/>
    <property type="match status" value="1"/>
</dbReference>
<evidence type="ECO:0000259" key="3">
    <source>
        <dbReference type="PROSITE" id="PS51782"/>
    </source>
</evidence>
<evidence type="ECO:0008006" key="6">
    <source>
        <dbReference type="Google" id="ProtNLM"/>
    </source>
</evidence>
<dbReference type="SMART" id="SM00108">
    <property type="entry name" value="B_lectin"/>
    <property type="match status" value="1"/>
</dbReference>
<dbReference type="AlphaFoldDB" id="A0AAD1MGR7"/>
<dbReference type="PROSITE" id="PS51782">
    <property type="entry name" value="LYSM"/>
    <property type="match status" value="1"/>
</dbReference>
<dbReference type="InterPro" id="IPR036779">
    <property type="entry name" value="LysM_dom_sf"/>
</dbReference>
<dbReference type="InterPro" id="IPR036426">
    <property type="entry name" value="Bulb-type_lectin_dom_sf"/>
</dbReference>
<sequence length="262" mass="27955">MCAARAAGATGSDMCSGHPAGSRRRRERQTRRWYCGNEARTVRHSHRLARSYQSDNVPALSAAACRREGKNVAQSLGDTLTAGKKLVKGESLTSKNGAYTLTLQDDGNLVLASRGKAVWASGTNGQDVVRAEVQPDGNFVLYTADKPVWHTDTKGKKDVKLVLQDDRNLVLYAADGAAWSTKTETDAPPPAEETKAEAEAAPEAPAAPAAPAARKYTVVAGDTLWAIAERFYGDGNKYPQIAEASGIANPDLIHPGQELTIP</sequence>
<dbReference type="SMART" id="SM00257">
    <property type="entry name" value="LysM"/>
    <property type="match status" value="1"/>
</dbReference>
<dbReference type="CDD" id="cd00118">
    <property type="entry name" value="LysM"/>
    <property type="match status" value="1"/>
</dbReference>
<protein>
    <recommendedName>
        <fullName evidence="6">Mannose-binding lectin</fullName>
    </recommendedName>
</protein>
<dbReference type="InterPro" id="IPR018392">
    <property type="entry name" value="LysM"/>
</dbReference>
<dbReference type="Gene3D" id="3.10.350.10">
    <property type="entry name" value="LysM domain"/>
    <property type="match status" value="1"/>
</dbReference>
<feature type="region of interest" description="Disordered" evidence="1">
    <location>
        <begin position="1"/>
        <end position="29"/>
    </location>
</feature>
<accession>A0AAD1MGR7</accession>
<reference evidence="4 5" key="1">
    <citation type="journal article" date="2019" name="Emerg. Microbes Infect.">
        <title>Comprehensive subspecies identification of 175 nontuberculous mycobacteria species based on 7547 genomic profiles.</title>
        <authorList>
            <person name="Matsumoto Y."/>
            <person name="Kinjo T."/>
            <person name="Motooka D."/>
            <person name="Nabeya D."/>
            <person name="Jung N."/>
            <person name="Uechi K."/>
            <person name="Horii T."/>
            <person name="Iida T."/>
            <person name="Fujita J."/>
            <person name="Nakamura S."/>
        </authorList>
    </citation>
    <scope>NUCLEOTIDE SEQUENCE [LARGE SCALE GENOMIC DNA]</scope>
    <source>
        <strain evidence="4 5">JCM 12143</strain>
    </source>
</reference>
<dbReference type="Gene3D" id="2.90.10.10">
    <property type="entry name" value="Bulb-type lectin domain"/>
    <property type="match status" value="2"/>
</dbReference>
<feature type="region of interest" description="Disordered" evidence="1">
    <location>
        <begin position="180"/>
        <end position="213"/>
    </location>
</feature>
<dbReference type="SUPFAM" id="SSF54106">
    <property type="entry name" value="LysM domain"/>
    <property type="match status" value="1"/>
</dbReference>
<dbReference type="SUPFAM" id="SSF51110">
    <property type="entry name" value="alpha-D-mannose-specific plant lectins"/>
    <property type="match status" value="1"/>
</dbReference>